<evidence type="ECO:0000256" key="10">
    <source>
        <dbReference type="ARBA" id="ARBA00022691"/>
    </source>
</evidence>
<dbReference type="PANTHER" id="PTHR42197">
    <property type="entry name" value="TRNA (CYTIDINE(56)-2'-O)-METHYLTRANSFERASE"/>
    <property type="match status" value="1"/>
</dbReference>
<gene>
    <name evidence="15" type="ORF">AKJ63_00835</name>
</gene>
<evidence type="ECO:0000256" key="14">
    <source>
        <dbReference type="HAMAP-Rule" id="MF_00077"/>
    </source>
</evidence>
<organism evidence="15 16">
    <name type="scientific">candidate division MSBL1 archaeon SCGC-AAA259D18</name>
    <dbReference type="NCBI Taxonomy" id="1698262"/>
    <lineage>
        <taxon>Archaea</taxon>
        <taxon>Methanobacteriati</taxon>
        <taxon>Methanobacteriota</taxon>
        <taxon>candidate division MSBL1</taxon>
    </lineage>
</organism>
<evidence type="ECO:0000256" key="7">
    <source>
        <dbReference type="ARBA" id="ARBA00022490"/>
    </source>
</evidence>
<dbReference type="Gene3D" id="3.40.1280.10">
    <property type="match status" value="1"/>
</dbReference>
<feature type="binding site" evidence="14">
    <location>
        <position position="77"/>
    </location>
    <ligand>
        <name>S-adenosyl-L-methionine</name>
        <dbReference type="ChEBI" id="CHEBI:59789"/>
    </ligand>
</feature>
<reference evidence="15 16" key="1">
    <citation type="journal article" date="2016" name="Sci. Rep.">
        <title>Metabolic traits of an uncultured archaeal lineage -MSBL1- from brine pools of the Red Sea.</title>
        <authorList>
            <person name="Mwirichia R."/>
            <person name="Alam I."/>
            <person name="Rashid M."/>
            <person name="Vinu M."/>
            <person name="Ba-Alawi W."/>
            <person name="Anthony Kamau A."/>
            <person name="Kamanda Ngugi D."/>
            <person name="Goker M."/>
            <person name="Klenk H.P."/>
            <person name="Bajic V."/>
            <person name="Stingl U."/>
        </authorList>
    </citation>
    <scope>NUCLEOTIDE SEQUENCE [LARGE SCALE GENOMIC DNA]</scope>
    <source>
        <strain evidence="15">SCGC-AAA259D18</strain>
    </source>
</reference>
<comment type="subunit">
    <text evidence="4 14">Homodimer.</text>
</comment>
<dbReference type="GO" id="GO:0002128">
    <property type="term" value="P:tRNA nucleoside ribose methylation"/>
    <property type="evidence" value="ECO:0007669"/>
    <property type="project" value="UniProtKB-UniRule"/>
</dbReference>
<evidence type="ECO:0000256" key="5">
    <source>
        <dbReference type="ARBA" id="ARBA00012624"/>
    </source>
</evidence>
<keyword evidence="16" id="KW-1185">Reference proteome</keyword>
<evidence type="ECO:0000313" key="16">
    <source>
        <dbReference type="Proteomes" id="UP000070195"/>
    </source>
</evidence>
<dbReference type="Proteomes" id="UP000070195">
    <property type="component" value="Unassembled WGS sequence"/>
</dbReference>
<keyword evidence="11 14" id="KW-0819">tRNA processing</keyword>
<keyword evidence="8 14" id="KW-0489">Methyltransferase</keyword>
<sequence>MGHRPGRDRRISTHVALAARAFGADGIIFSDYRAKKTKKSLEKVNRTWGGSFFVRGGEDWRGVITDWRSSGGVVVHLSMYGLSVGEEITKLRGDNILIIVGAEKVPSEVYELADLNIAIGNQPHSEISAMAIFLDRLFEGEELDKDFSEAKRKIVPSNSGKEVEEVND</sequence>
<evidence type="ECO:0000256" key="2">
    <source>
        <dbReference type="ARBA" id="ARBA00004496"/>
    </source>
</evidence>
<keyword evidence="7 14" id="KW-0963">Cytoplasm</keyword>
<comment type="subcellular location">
    <subcellularLocation>
        <location evidence="2 14">Cytoplasm</location>
    </subcellularLocation>
</comment>
<comment type="similarity">
    <text evidence="3 14">Belongs to the aTrm56 family.</text>
</comment>
<proteinExistence type="inferred from homology"/>
<keyword evidence="10 14" id="KW-0949">S-adenosyl-L-methionine</keyword>
<accession>A0A133UC97</accession>
<dbReference type="HAMAP" id="MF_00077">
    <property type="entry name" value="tRNA_methyltr_aTrm56"/>
    <property type="match status" value="1"/>
</dbReference>
<evidence type="ECO:0000256" key="4">
    <source>
        <dbReference type="ARBA" id="ARBA00011738"/>
    </source>
</evidence>
<dbReference type="SUPFAM" id="SSF75217">
    <property type="entry name" value="alpha/beta knot"/>
    <property type="match status" value="1"/>
</dbReference>
<dbReference type="Pfam" id="PF01994">
    <property type="entry name" value="Trm56"/>
    <property type="match status" value="1"/>
</dbReference>
<dbReference type="AlphaFoldDB" id="A0A133UC97"/>
<evidence type="ECO:0000256" key="13">
    <source>
        <dbReference type="ARBA" id="ARBA00047792"/>
    </source>
</evidence>
<comment type="catalytic activity">
    <reaction evidence="13 14">
        <text>cytidine(56) in tRNA + S-adenosyl-L-methionine = 2'-O-methylcytidine(56) in tRNA + S-adenosyl-L-homocysteine + H(+)</text>
        <dbReference type="Rhea" id="RHEA:42968"/>
        <dbReference type="Rhea" id="RHEA-COMP:10308"/>
        <dbReference type="Rhea" id="RHEA-COMP:10309"/>
        <dbReference type="ChEBI" id="CHEBI:15378"/>
        <dbReference type="ChEBI" id="CHEBI:57856"/>
        <dbReference type="ChEBI" id="CHEBI:59789"/>
        <dbReference type="ChEBI" id="CHEBI:74495"/>
        <dbReference type="ChEBI" id="CHEBI:82748"/>
        <dbReference type="EC" id="2.1.1.206"/>
    </reaction>
</comment>
<dbReference type="InterPro" id="IPR002845">
    <property type="entry name" value="tRNA_mtfrase_aTrm56"/>
</dbReference>
<dbReference type="EC" id="2.1.1.206" evidence="5 14"/>
<dbReference type="PATRIC" id="fig|1698262.3.peg.61"/>
<dbReference type="InterPro" id="IPR029028">
    <property type="entry name" value="Alpha/beta_knot_MTases"/>
</dbReference>
<evidence type="ECO:0000256" key="6">
    <source>
        <dbReference type="ARBA" id="ARBA00013709"/>
    </source>
</evidence>
<keyword evidence="9 14" id="KW-0808">Transferase</keyword>
<evidence type="ECO:0000313" key="15">
    <source>
        <dbReference type="EMBL" id="KXA91808.1"/>
    </source>
</evidence>
<dbReference type="InterPro" id="IPR029026">
    <property type="entry name" value="tRNA_m1G_MTases_N"/>
</dbReference>
<dbReference type="PANTHER" id="PTHR42197:SF1">
    <property type="entry name" value="TRNA (CYTIDINE(56)-2'-O)-METHYLTRANSFERASE"/>
    <property type="match status" value="1"/>
</dbReference>
<dbReference type="EMBL" id="LHXM01000012">
    <property type="protein sequence ID" value="KXA91808.1"/>
    <property type="molecule type" value="Genomic_DNA"/>
</dbReference>
<evidence type="ECO:0000256" key="9">
    <source>
        <dbReference type="ARBA" id="ARBA00022679"/>
    </source>
</evidence>
<evidence type="ECO:0000256" key="12">
    <source>
        <dbReference type="ARBA" id="ARBA00029826"/>
    </source>
</evidence>
<feature type="binding site" evidence="14">
    <location>
        <begin position="119"/>
        <end position="126"/>
    </location>
    <ligand>
        <name>S-adenosyl-L-methionine</name>
        <dbReference type="ChEBI" id="CHEBI:59789"/>
    </ligand>
</feature>
<dbReference type="GO" id="GO:0005737">
    <property type="term" value="C:cytoplasm"/>
    <property type="evidence" value="ECO:0007669"/>
    <property type="project" value="UniProtKB-SubCell"/>
</dbReference>
<dbReference type="CDD" id="cd18083">
    <property type="entry name" value="aTrm56-like"/>
    <property type="match status" value="1"/>
</dbReference>
<evidence type="ECO:0000256" key="1">
    <source>
        <dbReference type="ARBA" id="ARBA00003959"/>
    </source>
</evidence>
<comment type="caution">
    <text evidence="15">The sequence shown here is derived from an EMBL/GenBank/DDBJ whole genome shotgun (WGS) entry which is preliminary data.</text>
</comment>
<dbReference type="GO" id="GO:0106059">
    <property type="term" value="F:tRNA (cytidine(56)-2'-O)-methyltransferase activity"/>
    <property type="evidence" value="ECO:0007669"/>
    <property type="project" value="UniProtKB-EC"/>
</dbReference>
<feature type="binding site" evidence="14">
    <location>
        <begin position="101"/>
        <end position="105"/>
    </location>
    <ligand>
        <name>S-adenosyl-L-methionine</name>
        <dbReference type="ChEBI" id="CHEBI:59789"/>
    </ligand>
</feature>
<dbReference type="PIRSF" id="PIRSF016123">
    <property type="entry name" value="UCP016123"/>
    <property type="match status" value="1"/>
</dbReference>
<name>A0A133UC97_9EURY</name>
<comment type="function">
    <text evidence="1 14">Specifically catalyzes the AdoMet-dependent 2'-O-ribose methylation of cytidine at position 56 in tRNAs.</text>
</comment>
<evidence type="ECO:0000256" key="8">
    <source>
        <dbReference type="ARBA" id="ARBA00022603"/>
    </source>
</evidence>
<evidence type="ECO:0000256" key="3">
    <source>
        <dbReference type="ARBA" id="ARBA00010324"/>
    </source>
</evidence>
<evidence type="ECO:0000256" key="11">
    <source>
        <dbReference type="ARBA" id="ARBA00022694"/>
    </source>
</evidence>
<protein>
    <recommendedName>
        <fullName evidence="6 14">tRNA (cytidine(56)-2'-O)-methyltransferase</fullName>
        <ecNumber evidence="5 14">2.1.1.206</ecNumber>
    </recommendedName>
    <alternativeName>
        <fullName evidence="12 14">tRNA ribose 2'-O-methyltransferase aTrm56</fullName>
    </alternativeName>
</protein>